<evidence type="ECO:0000313" key="3">
    <source>
        <dbReference type="Proteomes" id="UP000250235"/>
    </source>
</evidence>
<gene>
    <name evidence="2" type="ORF">F511_36094</name>
</gene>
<dbReference type="Proteomes" id="UP000250235">
    <property type="component" value="Unassembled WGS sequence"/>
</dbReference>
<evidence type="ECO:0000313" key="2">
    <source>
        <dbReference type="EMBL" id="KZV42546.1"/>
    </source>
</evidence>
<proteinExistence type="predicted"/>
<name>A0A2Z7C6M3_9LAMI</name>
<dbReference type="AlphaFoldDB" id="A0A2Z7C6M3"/>
<protein>
    <submittedName>
        <fullName evidence="2">Uncharacterized protein</fullName>
    </submittedName>
</protein>
<organism evidence="2 3">
    <name type="scientific">Dorcoceras hygrometricum</name>
    <dbReference type="NCBI Taxonomy" id="472368"/>
    <lineage>
        <taxon>Eukaryota</taxon>
        <taxon>Viridiplantae</taxon>
        <taxon>Streptophyta</taxon>
        <taxon>Embryophyta</taxon>
        <taxon>Tracheophyta</taxon>
        <taxon>Spermatophyta</taxon>
        <taxon>Magnoliopsida</taxon>
        <taxon>eudicotyledons</taxon>
        <taxon>Gunneridae</taxon>
        <taxon>Pentapetalae</taxon>
        <taxon>asterids</taxon>
        <taxon>lamiids</taxon>
        <taxon>Lamiales</taxon>
        <taxon>Gesneriaceae</taxon>
        <taxon>Didymocarpoideae</taxon>
        <taxon>Trichosporeae</taxon>
        <taxon>Loxocarpinae</taxon>
        <taxon>Dorcoceras</taxon>
    </lineage>
</organism>
<accession>A0A2Z7C6M3</accession>
<evidence type="ECO:0000256" key="1">
    <source>
        <dbReference type="SAM" id="MobiDB-lite"/>
    </source>
</evidence>
<dbReference type="EMBL" id="KQ999003">
    <property type="protein sequence ID" value="KZV42546.1"/>
    <property type="molecule type" value="Genomic_DNA"/>
</dbReference>
<feature type="region of interest" description="Disordered" evidence="1">
    <location>
        <begin position="1"/>
        <end position="21"/>
    </location>
</feature>
<keyword evidence="3" id="KW-1185">Reference proteome</keyword>
<sequence length="87" mass="9660">MPAATNHKSEDAGSVSGEAPPIFKCWGRVNARRMSVQNEGAYLVFIEGLGGWDEHIMANIRQQRVSRVRYSPRSSVRSFVILGDLVV</sequence>
<reference evidence="2 3" key="1">
    <citation type="journal article" date="2015" name="Proc. Natl. Acad. Sci. U.S.A.">
        <title>The resurrection genome of Boea hygrometrica: A blueprint for survival of dehydration.</title>
        <authorList>
            <person name="Xiao L."/>
            <person name="Yang G."/>
            <person name="Zhang L."/>
            <person name="Yang X."/>
            <person name="Zhao S."/>
            <person name="Ji Z."/>
            <person name="Zhou Q."/>
            <person name="Hu M."/>
            <person name="Wang Y."/>
            <person name="Chen M."/>
            <person name="Xu Y."/>
            <person name="Jin H."/>
            <person name="Xiao X."/>
            <person name="Hu G."/>
            <person name="Bao F."/>
            <person name="Hu Y."/>
            <person name="Wan P."/>
            <person name="Li L."/>
            <person name="Deng X."/>
            <person name="Kuang T."/>
            <person name="Xiang C."/>
            <person name="Zhu J.K."/>
            <person name="Oliver M.J."/>
            <person name="He Y."/>
        </authorList>
    </citation>
    <scope>NUCLEOTIDE SEQUENCE [LARGE SCALE GENOMIC DNA]</scope>
    <source>
        <strain evidence="3">cv. XS01</strain>
    </source>
</reference>